<evidence type="ECO:0000256" key="12">
    <source>
        <dbReference type="RuleBase" id="RU363047"/>
    </source>
</evidence>
<feature type="transmembrane region" description="Helical" evidence="12">
    <location>
        <begin position="57"/>
        <end position="78"/>
    </location>
</feature>
<keyword evidence="6 11" id="KW-0297">G-protein coupled receptor</keyword>
<keyword evidence="9 11" id="KW-0675">Receptor</keyword>
<feature type="transmembrane region" description="Helical" evidence="12">
    <location>
        <begin position="98"/>
        <end position="120"/>
    </location>
</feature>
<comment type="subcellular location">
    <subcellularLocation>
        <location evidence="1 12">Cell membrane</location>
        <topology evidence="1 12">Multi-pass membrane protein</topology>
    </subcellularLocation>
</comment>
<dbReference type="InterPro" id="IPR017452">
    <property type="entry name" value="GPCR_Rhodpsn_7TM"/>
</dbReference>
<dbReference type="OMA" id="ITLRTHF"/>
<sequence>MGEKGKSVWEFILLGVSCSRPLQLFLFALVSSCYVAILLGNLLIVVTVWADSRLLQFPMFFFLANLSFIDMALGSVASPKMASDLLTQDKTISYGGCMAEIFFLHFLGGSEMFLLTLMAYDRYMAICNPLRYLASMSHQHCLRLVGACWAGGLIHSSTQLMLVVWLPFCGPNELDNFYCDVPQVVKLACTDTYIIELLVVANSGLLSLFCFLILLSSYGIILATLWGHFREGGGKALSTCGSHLTVVSLIFVPCVFIYFRPFSTSPSDKMVSVFYIVVTPALNPIIYTLRNREVKEAIWRLRKRCPFSWWTEKLSMRVEQQ</sequence>
<dbReference type="PRINTS" id="PR00237">
    <property type="entry name" value="GPCRRHODOPSN"/>
</dbReference>
<proteinExistence type="inferred from homology"/>
<keyword evidence="8" id="KW-1015">Disulfide bond</keyword>
<dbReference type="Gene3D" id="1.20.1070.10">
    <property type="entry name" value="Rhodopsin 7-helix transmembrane proteins"/>
    <property type="match status" value="1"/>
</dbReference>
<dbReference type="FunFam" id="1.10.1220.70:FF:000001">
    <property type="entry name" value="Olfactory receptor"/>
    <property type="match status" value="1"/>
</dbReference>
<dbReference type="SUPFAM" id="SSF81321">
    <property type="entry name" value="Family A G protein-coupled receptor-like"/>
    <property type="match status" value="1"/>
</dbReference>
<keyword evidence="3 12" id="KW-1003">Cell membrane</keyword>
<dbReference type="GO" id="GO:0005886">
    <property type="term" value="C:plasma membrane"/>
    <property type="evidence" value="ECO:0007669"/>
    <property type="project" value="UniProtKB-SubCell"/>
</dbReference>
<dbReference type="GO" id="GO:0004930">
    <property type="term" value="F:G protein-coupled receptor activity"/>
    <property type="evidence" value="ECO:0007669"/>
    <property type="project" value="UniProtKB-KW"/>
</dbReference>
<evidence type="ECO:0000256" key="10">
    <source>
        <dbReference type="ARBA" id="ARBA00023224"/>
    </source>
</evidence>
<feature type="domain" description="G-protein coupled receptors family 1 profile" evidence="13">
    <location>
        <begin position="40"/>
        <end position="287"/>
    </location>
</feature>
<dbReference type="AlphaFoldDB" id="A0A8D0L2Y8"/>
<dbReference type="PROSITE" id="PS51257">
    <property type="entry name" value="PROKAR_LIPOPROTEIN"/>
    <property type="match status" value="1"/>
</dbReference>
<protein>
    <recommendedName>
        <fullName evidence="12">Olfactory receptor</fullName>
    </recommendedName>
</protein>
<feature type="transmembrane region" description="Helical" evidence="12">
    <location>
        <begin position="205"/>
        <end position="229"/>
    </location>
</feature>
<dbReference type="Proteomes" id="UP000694392">
    <property type="component" value="Unplaced"/>
</dbReference>
<comment type="similarity">
    <text evidence="2 11">Belongs to the G-protein coupled receptor 1 family.</text>
</comment>
<reference evidence="14" key="2">
    <citation type="submission" date="2025-09" db="UniProtKB">
        <authorList>
            <consortium name="Ensembl"/>
        </authorList>
    </citation>
    <scope>IDENTIFICATION</scope>
</reference>
<name>A0A8D0L2Y8_SPHPU</name>
<evidence type="ECO:0000256" key="5">
    <source>
        <dbReference type="ARBA" id="ARBA00022989"/>
    </source>
</evidence>
<keyword evidence="12" id="KW-0716">Sensory transduction</keyword>
<dbReference type="PROSITE" id="PS00237">
    <property type="entry name" value="G_PROTEIN_RECEP_F1_1"/>
    <property type="match status" value="1"/>
</dbReference>
<evidence type="ECO:0000256" key="3">
    <source>
        <dbReference type="ARBA" id="ARBA00022475"/>
    </source>
</evidence>
<dbReference type="GO" id="GO:0004984">
    <property type="term" value="F:olfactory receptor activity"/>
    <property type="evidence" value="ECO:0007669"/>
    <property type="project" value="InterPro"/>
</dbReference>
<evidence type="ECO:0000313" key="14">
    <source>
        <dbReference type="Ensembl" id="ENSSPUP00000003735.1"/>
    </source>
</evidence>
<keyword evidence="5 12" id="KW-1133">Transmembrane helix</keyword>
<evidence type="ECO:0000259" key="13">
    <source>
        <dbReference type="PROSITE" id="PS50262"/>
    </source>
</evidence>
<evidence type="ECO:0000256" key="8">
    <source>
        <dbReference type="ARBA" id="ARBA00023157"/>
    </source>
</evidence>
<keyword evidence="10 11" id="KW-0807">Transducer</keyword>
<dbReference type="InterPro" id="IPR000276">
    <property type="entry name" value="GPCR_Rhodpsn"/>
</dbReference>
<keyword evidence="15" id="KW-1185">Reference proteome</keyword>
<evidence type="ECO:0000256" key="4">
    <source>
        <dbReference type="ARBA" id="ARBA00022692"/>
    </source>
</evidence>
<evidence type="ECO:0000256" key="11">
    <source>
        <dbReference type="RuleBase" id="RU000688"/>
    </source>
</evidence>
<feature type="transmembrane region" description="Helical" evidence="12">
    <location>
        <begin position="271"/>
        <end position="289"/>
    </location>
</feature>
<organism evidence="14 15">
    <name type="scientific">Sphenodon punctatus</name>
    <name type="common">Tuatara</name>
    <name type="synonym">Hatteria punctata</name>
    <dbReference type="NCBI Taxonomy" id="8508"/>
    <lineage>
        <taxon>Eukaryota</taxon>
        <taxon>Metazoa</taxon>
        <taxon>Chordata</taxon>
        <taxon>Craniata</taxon>
        <taxon>Vertebrata</taxon>
        <taxon>Euteleostomi</taxon>
        <taxon>Lepidosauria</taxon>
        <taxon>Sphenodontia</taxon>
        <taxon>Sphenodontidae</taxon>
        <taxon>Sphenodon</taxon>
    </lineage>
</organism>
<feature type="transmembrane region" description="Helical" evidence="12">
    <location>
        <begin position="141"/>
        <end position="168"/>
    </location>
</feature>
<accession>A0A8D0L2Y8</accession>
<dbReference type="Pfam" id="PF13853">
    <property type="entry name" value="7tm_4"/>
    <property type="match status" value="1"/>
</dbReference>
<evidence type="ECO:0000256" key="9">
    <source>
        <dbReference type="ARBA" id="ARBA00023170"/>
    </source>
</evidence>
<evidence type="ECO:0000256" key="6">
    <source>
        <dbReference type="ARBA" id="ARBA00023040"/>
    </source>
</evidence>
<reference evidence="14" key="1">
    <citation type="submission" date="2025-08" db="UniProtKB">
        <authorList>
            <consortium name="Ensembl"/>
        </authorList>
    </citation>
    <scope>IDENTIFICATION</scope>
</reference>
<keyword evidence="12" id="KW-0552">Olfaction</keyword>
<keyword evidence="4 11" id="KW-0812">Transmembrane</keyword>
<evidence type="ECO:0000313" key="15">
    <source>
        <dbReference type="Proteomes" id="UP000694392"/>
    </source>
</evidence>
<feature type="transmembrane region" description="Helical" evidence="12">
    <location>
        <begin position="241"/>
        <end position="259"/>
    </location>
</feature>
<feature type="transmembrane region" description="Helical" evidence="12">
    <location>
        <begin position="24"/>
        <end position="50"/>
    </location>
</feature>
<dbReference type="GeneTree" id="ENSGT00940000163302"/>
<dbReference type="CDD" id="cd15935">
    <property type="entry name" value="7tmA_OR4Q3-like"/>
    <property type="match status" value="1"/>
</dbReference>
<evidence type="ECO:0000256" key="2">
    <source>
        <dbReference type="ARBA" id="ARBA00010663"/>
    </source>
</evidence>
<dbReference type="Ensembl" id="ENSSPUT00000003968.1">
    <property type="protein sequence ID" value="ENSSPUP00000003735.1"/>
    <property type="gene ID" value="ENSSPUG00000002854.1"/>
</dbReference>
<keyword evidence="7 12" id="KW-0472">Membrane</keyword>
<dbReference type="FunFam" id="1.20.1070.10:FF:000012">
    <property type="entry name" value="Olfactory receptor"/>
    <property type="match status" value="1"/>
</dbReference>
<evidence type="ECO:0000256" key="1">
    <source>
        <dbReference type="ARBA" id="ARBA00004651"/>
    </source>
</evidence>
<dbReference type="InterPro" id="IPR050427">
    <property type="entry name" value="Olfactory_Receptors"/>
</dbReference>
<dbReference type="PROSITE" id="PS50262">
    <property type="entry name" value="G_PROTEIN_RECEP_F1_2"/>
    <property type="match status" value="1"/>
</dbReference>
<dbReference type="PANTHER" id="PTHR48002">
    <property type="entry name" value="OLFACTORY RECEPTOR"/>
    <property type="match status" value="1"/>
</dbReference>
<dbReference type="InterPro" id="IPR000725">
    <property type="entry name" value="Olfact_rcpt"/>
</dbReference>
<dbReference type="PRINTS" id="PR00245">
    <property type="entry name" value="OLFACTORYR"/>
</dbReference>
<evidence type="ECO:0000256" key="7">
    <source>
        <dbReference type="ARBA" id="ARBA00023136"/>
    </source>
</evidence>